<gene>
    <name evidence="5" type="ORF">FLP30_08655</name>
</gene>
<keyword evidence="3" id="KW-0732">Signal</keyword>
<dbReference type="Gene3D" id="3.40.190.10">
    <property type="entry name" value="Periplasmic binding protein-like II"/>
    <property type="match status" value="1"/>
</dbReference>
<dbReference type="SUPFAM" id="SSF53850">
    <property type="entry name" value="Periplasmic binding protein-like II"/>
    <property type="match status" value="1"/>
</dbReference>
<dbReference type="GO" id="GO:1904680">
    <property type="term" value="F:peptide transmembrane transporter activity"/>
    <property type="evidence" value="ECO:0007669"/>
    <property type="project" value="TreeGrafter"/>
</dbReference>
<reference evidence="5 6" key="1">
    <citation type="submission" date="2019-09" db="EMBL/GenBank/DDBJ databases">
        <title>Genome sequencing of strain KACC 21233.</title>
        <authorList>
            <person name="Heo J."/>
            <person name="Kim S.-J."/>
            <person name="Kim J.-S."/>
            <person name="Hong S.-B."/>
            <person name="Kwon S.-W."/>
        </authorList>
    </citation>
    <scope>NUCLEOTIDE SEQUENCE [LARGE SCALE GENOMIC DNA]</scope>
    <source>
        <strain evidence="5 6">KACC 21233</strain>
    </source>
</reference>
<evidence type="ECO:0000313" key="5">
    <source>
        <dbReference type="EMBL" id="QEO18646.1"/>
    </source>
</evidence>
<dbReference type="PIRSF" id="PIRSF002741">
    <property type="entry name" value="MppA"/>
    <property type="match status" value="1"/>
</dbReference>
<protein>
    <submittedName>
        <fullName evidence="5">ABC transporter substrate-binding protein</fullName>
    </submittedName>
</protein>
<evidence type="ECO:0000256" key="2">
    <source>
        <dbReference type="ARBA" id="ARBA00005695"/>
    </source>
</evidence>
<name>A0A5C1YQL1_9PROT</name>
<evidence type="ECO:0000313" key="6">
    <source>
        <dbReference type="Proteomes" id="UP000324536"/>
    </source>
</evidence>
<dbReference type="PANTHER" id="PTHR30290">
    <property type="entry name" value="PERIPLASMIC BINDING COMPONENT OF ABC TRANSPORTER"/>
    <property type="match status" value="1"/>
</dbReference>
<dbReference type="KEGG" id="acek:FLP30_08655"/>
<dbReference type="EMBL" id="CP043506">
    <property type="protein sequence ID" value="QEO18646.1"/>
    <property type="molecule type" value="Genomic_DNA"/>
</dbReference>
<dbReference type="Proteomes" id="UP000324536">
    <property type="component" value="Chromosome"/>
</dbReference>
<proteinExistence type="inferred from homology"/>
<dbReference type="AlphaFoldDB" id="A0A5C1YQL1"/>
<comment type="subcellular location">
    <subcellularLocation>
        <location evidence="1">Periplasm</location>
    </subcellularLocation>
</comment>
<comment type="similarity">
    <text evidence="2">Belongs to the bacterial solute-binding protein 5 family.</text>
</comment>
<dbReference type="InterPro" id="IPR039424">
    <property type="entry name" value="SBP_5"/>
</dbReference>
<organism evidence="5 6">
    <name type="scientific">Acetobacter vaccinii</name>
    <dbReference type="NCBI Taxonomy" id="2592655"/>
    <lineage>
        <taxon>Bacteria</taxon>
        <taxon>Pseudomonadati</taxon>
        <taxon>Pseudomonadota</taxon>
        <taxon>Alphaproteobacteria</taxon>
        <taxon>Acetobacterales</taxon>
        <taxon>Acetobacteraceae</taxon>
        <taxon>Acetobacter</taxon>
    </lineage>
</organism>
<dbReference type="RefSeq" id="WP_149280305.1">
    <property type="nucleotide sequence ID" value="NZ_CP043506.1"/>
</dbReference>
<keyword evidence="6" id="KW-1185">Reference proteome</keyword>
<dbReference type="CDD" id="cd08506">
    <property type="entry name" value="PBP2_clavulanate_OppA2"/>
    <property type="match status" value="1"/>
</dbReference>
<dbReference type="InterPro" id="IPR030678">
    <property type="entry name" value="Peptide/Ni-bd"/>
</dbReference>
<dbReference type="Gene3D" id="3.10.105.10">
    <property type="entry name" value="Dipeptide-binding Protein, Domain 3"/>
    <property type="match status" value="1"/>
</dbReference>
<accession>A0A5C1YQL1</accession>
<feature type="chain" id="PRO_5022730896" evidence="3">
    <location>
        <begin position="24"/>
        <end position="563"/>
    </location>
</feature>
<dbReference type="GO" id="GO:0043190">
    <property type="term" value="C:ATP-binding cassette (ABC) transporter complex"/>
    <property type="evidence" value="ECO:0007669"/>
    <property type="project" value="InterPro"/>
</dbReference>
<dbReference type="GO" id="GO:0015833">
    <property type="term" value="P:peptide transport"/>
    <property type="evidence" value="ECO:0007669"/>
    <property type="project" value="TreeGrafter"/>
</dbReference>
<sequence>MIRAFLLFTLIGLPLLPPCAAYGAPPAPNAPANPAVGGTLRVVTEASAGTLDPQIAYVAVTKVFETPVYDTLLTYPKFAGQDAQAVIANLAEAVPAPEDGGLTYRLTLRKGIRFSNGQPVTVADVAASFRRMFAVGSPTAGPYYSHIQGAQACLKDPAHCTLAGGIETDAQTRRITFHLSSPDPEFPERLAWIHSSILPASTPAHDMGNTPIPGTGPYLIAEYDPTTRLQLARNPYFEEWSHDAQPAGYTDHILVTFGLDREAQVSAVENGQADWMYENVPLDRLGEIGSRYAQQVHIYRLLLYYFAMLNVNEPPFNSLAARQALNYAVNRHAMVIYSGGPAVATPQCQLLPEGTPGYEPFCDYTLGASPDHPARNWQKPDMEQARALVRASGTAGAKVTIVVPAEGRSSNAAEELRGTLEALGYQASVHSISQVIHFTFVQNTDNKVQISIGGWNADYPSASSFLSTLFSCENFHPHSDNSPNMAGFCDPAIDRMMDDAARQALGDRSASNHLWAQVDRALMRQAPAVPLVQTRRVVLLSKRVRNVIVTLNDEILLSQLQVQ</sequence>
<dbReference type="Pfam" id="PF00496">
    <property type="entry name" value="SBP_bac_5"/>
    <property type="match status" value="1"/>
</dbReference>
<feature type="domain" description="Solute-binding protein family 5" evidence="4">
    <location>
        <begin position="86"/>
        <end position="475"/>
    </location>
</feature>
<dbReference type="InterPro" id="IPR000914">
    <property type="entry name" value="SBP_5_dom"/>
</dbReference>
<evidence type="ECO:0000256" key="1">
    <source>
        <dbReference type="ARBA" id="ARBA00004418"/>
    </source>
</evidence>
<dbReference type="GO" id="GO:0030288">
    <property type="term" value="C:outer membrane-bounded periplasmic space"/>
    <property type="evidence" value="ECO:0007669"/>
    <property type="project" value="UniProtKB-ARBA"/>
</dbReference>
<feature type="signal peptide" evidence="3">
    <location>
        <begin position="1"/>
        <end position="23"/>
    </location>
</feature>
<dbReference type="OrthoDB" id="5894719at2"/>
<evidence type="ECO:0000259" key="4">
    <source>
        <dbReference type="Pfam" id="PF00496"/>
    </source>
</evidence>
<evidence type="ECO:0000256" key="3">
    <source>
        <dbReference type="SAM" id="SignalP"/>
    </source>
</evidence>